<gene>
    <name evidence="5" type="ORF">A3D67_00335</name>
</gene>
<dbReference type="Proteomes" id="UP000178099">
    <property type="component" value="Unassembled WGS sequence"/>
</dbReference>
<dbReference type="AlphaFoldDB" id="A0A1G2DE05"/>
<dbReference type="InterPro" id="IPR007184">
    <property type="entry name" value="Mannoside_phosphorylase"/>
</dbReference>
<keyword evidence="2" id="KW-0808">Transferase</keyword>
<evidence type="ECO:0000256" key="4">
    <source>
        <dbReference type="SAM" id="MobiDB-lite"/>
    </source>
</evidence>
<feature type="compositionally biased region" description="Polar residues" evidence="4">
    <location>
        <begin position="68"/>
        <end position="79"/>
    </location>
</feature>
<dbReference type="SUPFAM" id="SSF75005">
    <property type="entry name" value="Arabinanase/levansucrase/invertase"/>
    <property type="match status" value="1"/>
</dbReference>
<name>A0A1G2DE05_9BACT</name>
<evidence type="ECO:0000313" key="6">
    <source>
        <dbReference type="Proteomes" id="UP000178099"/>
    </source>
</evidence>
<evidence type="ECO:0000256" key="1">
    <source>
        <dbReference type="ARBA" id="ARBA00022676"/>
    </source>
</evidence>
<proteinExistence type="inferred from homology"/>
<dbReference type="PANTHER" id="PTHR34106:SF5">
    <property type="entry name" value="GLYCOSIDASE"/>
    <property type="match status" value="1"/>
</dbReference>
<evidence type="ECO:0008006" key="7">
    <source>
        <dbReference type="Google" id="ProtNLM"/>
    </source>
</evidence>
<feature type="compositionally biased region" description="Basic residues" evidence="4">
    <location>
        <begin position="1"/>
        <end position="15"/>
    </location>
</feature>
<evidence type="ECO:0000256" key="2">
    <source>
        <dbReference type="ARBA" id="ARBA00022679"/>
    </source>
</evidence>
<dbReference type="Pfam" id="PF04041">
    <property type="entry name" value="Glyco_hydro_130"/>
    <property type="match status" value="1"/>
</dbReference>
<organism evidence="5 6">
    <name type="scientific">Candidatus Lloydbacteria bacterium RIFCSPHIGHO2_02_FULL_51_22</name>
    <dbReference type="NCBI Taxonomy" id="1798663"/>
    <lineage>
        <taxon>Bacteria</taxon>
        <taxon>Candidatus Lloydiibacteriota</taxon>
    </lineage>
</organism>
<protein>
    <recommendedName>
        <fullName evidence="7">Glycosidase</fullName>
    </recommendedName>
</protein>
<dbReference type="Gene3D" id="2.115.10.20">
    <property type="entry name" value="Glycosyl hydrolase domain, family 43"/>
    <property type="match status" value="1"/>
</dbReference>
<keyword evidence="1" id="KW-0328">Glycosyltransferase</keyword>
<feature type="region of interest" description="Disordered" evidence="4">
    <location>
        <begin position="1"/>
        <end position="24"/>
    </location>
</feature>
<accession>A0A1G2DE05</accession>
<feature type="region of interest" description="Disordered" evidence="4">
    <location>
        <begin position="60"/>
        <end position="79"/>
    </location>
</feature>
<dbReference type="InterPro" id="IPR023296">
    <property type="entry name" value="Glyco_hydro_beta-prop_sf"/>
</dbReference>
<dbReference type="CDD" id="cd18614">
    <property type="entry name" value="GH130"/>
    <property type="match status" value="1"/>
</dbReference>
<sequence length="438" mass="48828">MAASKAKKSTVRKKSSPAVRRPTVRRTSRHASWAFFAPVKQFLRILRMVFFPFATTDRPQVRHEGQTKKSTPLSRKKTTLPSLSTIKRTESKKPLNSLLLRRFRRNPVLAPVPRGHWESKATFNPSAVYGKGKVHLVYRAIGTDDVSSIGYATSKNGFSFTSRSPYPVFTERQRAQQNVTAGPPLSYLSGGGWNGGSEDPRLTLIGDRIYMLYTSFDGWGSVRIALTSIHLDDLTTDRFHWRAPVYISPMGEIHKNWVLFPEKIRGKYAILHAVSPKVSIAYVNDLAEFDGTKHIESVHPNGTGNAKSWDKMIRGAGPAPLKTKHGWLVLYHAMDTEDPNRYKLGAMLLDLKNPTIIRARSHSPILEPDEWYENEGYKSGVVYACGAVIVRGKLLVYYGGADKVACVASAPLAPFLKELLASGMPRQAGAPKVNLRRS</sequence>
<evidence type="ECO:0000313" key="5">
    <source>
        <dbReference type="EMBL" id="OGZ11874.1"/>
    </source>
</evidence>
<evidence type="ECO:0000256" key="3">
    <source>
        <dbReference type="ARBA" id="ARBA00024356"/>
    </source>
</evidence>
<dbReference type="EMBL" id="MHLN01000014">
    <property type="protein sequence ID" value="OGZ11874.1"/>
    <property type="molecule type" value="Genomic_DNA"/>
</dbReference>
<comment type="caution">
    <text evidence="5">The sequence shown here is derived from an EMBL/GenBank/DDBJ whole genome shotgun (WGS) entry which is preliminary data.</text>
</comment>
<comment type="similarity">
    <text evidence="3">Belongs to the glycosyl hydrolase 130 family.</text>
</comment>
<dbReference type="PANTHER" id="PTHR34106">
    <property type="entry name" value="GLYCOSIDASE"/>
    <property type="match status" value="1"/>
</dbReference>
<reference evidence="5 6" key="1">
    <citation type="journal article" date="2016" name="Nat. Commun.">
        <title>Thousands of microbial genomes shed light on interconnected biogeochemical processes in an aquifer system.</title>
        <authorList>
            <person name="Anantharaman K."/>
            <person name="Brown C.T."/>
            <person name="Hug L.A."/>
            <person name="Sharon I."/>
            <person name="Castelle C.J."/>
            <person name="Probst A.J."/>
            <person name="Thomas B.C."/>
            <person name="Singh A."/>
            <person name="Wilkins M.J."/>
            <person name="Karaoz U."/>
            <person name="Brodie E.L."/>
            <person name="Williams K.H."/>
            <person name="Hubbard S.S."/>
            <person name="Banfield J.F."/>
        </authorList>
    </citation>
    <scope>NUCLEOTIDE SEQUENCE [LARGE SCALE GENOMIC DNA]</scope>
</reference>
<dbReference type="GO" id="GO:0016757">
    <property type="term" value="F:glycosyltransferase activity"/>
    <property type="evidence" value="ECO:0007669"/>
    <property type="project" value="UniProtKB-KW"/>
</dbReference>